<dbReference type="EMBL" id="CU633749">
    <property type="protein sequence ID" value="CAQ71107.1"/>
    <property type="molecule type" value="Genomic_DNA"/>
</dbReference>
<dbReference type="Proteomes" id="UP000001692">
    <property type="component" value="Chromosome 1"/>
</dbReference>
<comment type="subcellular location">
    <subcellularLocation>
        <location evidence="1">Cell outer membrane</location>
    </subcellularLocation>
</comment>
<dbReference type="PANTHER" id="PTHR36920:SF1">
    <property type="entry name" value="OUTER MEMBRANE PROTEIN W"/>
    <property type="match status" value="1"/>
</dbReference>
<organism evidence="3 4">
    <name type="scientific">Cupriavidus taiwanensis (strain DSM 17343 / BCRC 17206 / CCUG 44338 / CIP 107171 / LMG 19424 / R1)</name>
    <name type="common">Ralstonia taiwanensis (strain LMG 19424)</name>
    <dbReference type="NCBI Taxonomy" id="977880"/>
    <lineage>
        <taxon>Bacteria</taxon>
        <taxon>Pseudomonadati</taxon>
        <taxon>Pseudomonadota</taxon>
        <taxon>Betaproteobacteria</taxon>
        <taxon>Burkholderiales</taxon>
        <taxon>Burkholderiaceae</taxon>
        <taxon>Cupriavidus</taxon>
    </lineage>
</organism>
<dbReference type="InterPro" id="IPR005618">
    <property type="entry name" value="OMPW"/>
</dbReference>
<reference evidence="3 4" key="1">
    <citation type="journal article" date="2008" name="Genome Res.">
        <title>Genome sequence of the beta-rhizobium Cupriavidus taiwanensis and comparative genomics of rhizobia.</title>
        <authorList>
            <person name="Amadou C."/>
            <person name="Pascal G."/>
            <person name="Mangenot S."/>
            <person name="Glew M."/>
            <person name="Bontemps C."/>
            <person name="Capela D."/>
            <person name="Carrere S."/>
            <person name="Cruveiller S."/>
            <person name="Dossat C."/>
            <person name="Lajus A."/>
            <person name="Marchetti M."/>
            <person name="Poinsot V."/>
            <person name="Rouy Z."/>
            <person name="Servin B."/>
            <person name="Saad M."/>
            <person name="Schenowitz C."/>
            <person name="Barbe V."/>
            <person name="Batut J."/>
            <person name="Medigue C."/>
            <person name="Masson-Boivin C."/>
        </authorList>
    </citation>
    <scope>NUCLEOTIDE SEQUENCE [LARGE SCALE GENOMIC DNA]</scope>
    <source>
        <strain evidence="4">DSM 17343 / BCRC 17206 / CCUG 44338 / CIP 107171 / LMG 19424 / R1</strain>
    </source>
</reference>
<dbReference type="Pfam" id="PF03922">
    <property type="entry name" value="OmpW"/>
    <property type="match status" value="1"/>
</dbReference>
<evidence type="ECO:0000313" key="4">
    <source>
        <dbReference type="Proteomes" id="UP000001692"/>
    </source>
</evidence>
<dbReference type="InterPro" id="IPR011250">
    <property type="entry name" value="OMP/PagP_B-barrel"/>
</dbReference>
<dbReference type="AlphaFoldDB" id="B3R857"/>
<dbReference type="GO" id="GO:0055085">
    <property type="term" value="P:transmembrane transport"/>
    <property type="evidence" value="ECO:0007669"/>
    <property type="project" value="TreeGrafter"/>
</dbReference>
<keyword evidence="2" id="KW-0732">Signal</keyword>
<proteinExistence type="predicted"/>
<keyword evidence="4" id="KW-1185">Reference proteome</keyword>
<feature type="signal peptide" evidence="2">
    <location>
        <begin position="1"/>
        <end position="36"/>
    </location>
</feature>
<feature type="chain" id="PRO_5002796279" evidence="2">
    <location>
        <begin position="37"/>
        <end position="291"/>
    </location>
</feature>
<evidence type="ECO:0000256" key="2">
    <source>
        <dbReference type="SAM" id="SignalP"/>
    </source>
</evidence>
<accession>B3R857</accession>
<protein>
    <submittedName>
        <fullName evidence="3">Outer membrane protein, OmpW family</fullName>
    </submittedName>
</protein>
<dbReference type="HOGENOM" id="CLU_042505_5_0_4"/>
<evidence type="ECO:0000313" key="3">
    <source>
        <dbReference type="EMBL" id="CAQ71107.1"/>
    </source>
</evidence>
<dbReference type="Gene3D" id="2.40.160.20">
    <property type="match status" value="1"/>
</dbReference>
<name>B3R857_CUPTR</name>
<dbReference type="PANTHER" id="PTHR36920">
    <property type="match status" value="1"/>
</dbReference>
<dbReference type="KEGG" id="cti:RALTA_A3190"/>
<dbReference type="GO" id="GO:0009279">
    <property type="term" value="C:cell outer membrane"/>
    <property type="evidence" value="ECO:0007669"/>
    <property type="project" value="UniProtKB-SubCell"/>
</dbReference>
<sequence length="291" mass="30712">MHHSDFTARGHNMKTLRLTLALVLATLASIALPAHAQKKGDNVVSAGWFHIRTHGQSDPLTTTLLDVPINYPLGLPSTFTAPGSSISSSNANTLGLTFSHFVTDHIAITAVGGIPPEFKLYGHGELIPPGPAGALGRQSLGDPALNPIITKARQWSPAAMVQYHFLDPGTRFRPFLGLGVSYNFFTNIEVNPAFASSVNNNLGAILAAGAGIPGPTSVSADASSSWAPVFNIGGTYNFDEHWGLTAAVTYIPLKTTSTMTIKAANGTVLSTSKTKLEPNPLVFFVAASYKF</sequence>
<dbReference type="SUPFAM" id="SSF56925">
    <property type="entry name" value="OMPA-like"/>
    <property type="match status" value="1"/>
</dbReference>
<gene>
    <name evidence="3" type="ordered locus">RALTA_A3190</name>
</gene>
<dbReference type="eggNOG" id="COG3047">
    <property type="taxonomic scope" value="Bacteria"/>
</dbReference>
<evidence type="ECO:0000256" key="1">
    <source>
        <dbReference type="ARBA" id="ARBA00004442"/>
    </source>
</evidence>